<sequence length="212" mass="23796">MIIDQREIVNNAVANIRHGSRPNEDVRTEKEEIKDVLQELIGQVVCSQLDFDLYDVGEKKLHTLGRVTLPVRYGESLLRQEFIITNGVSEDCILGWDAIQKHEFRLDGEAKSIYLARDEQGPLAISKVPDMAITTVKKTTSSRQTSMVIAAQVTGSFPYVSPFSAFMFTPVEDLPKPFTWGNEEQVACEKLNSLVTPPLLLIILVAGWKQLH</sequence>
<organism evidence="1 2">
    <name type="scientific">Daphnia sinensis</name>
    <dbReference type="NCBI Taxonomy" id="1820382"/>
    <lineage>
        <taxon>Eukaryota</taxon>
        <taxon>Metazoa</taxon>
        <taxon>Ecdysozoa</taxon>
        <taxon>Arthropoda</taxon>
        <taxon>Crustacea</taxon>
        <taxon>Branchiopoda</taxon>
        <taxon>Diplostraca</taxon>
        <taxon>Cladocera</taxon>
        <taxon>Anomopoda</taxon>
        <taxon>Daphniidae</taxon>
        <taxon>Daphnia</taxon>
        <taxon>Daphnia similis group</taxon>
    </lineage>
</organism>
<reference evidence="1 2" key="1">
    <citation type="submission" date="2022-05" db="EMBL/GenBank/DDBJ databases">
        <title>A multi-omics perspective on studying reproductive biology in Daphnia sinensis.</title>
        <authorList>
            <person name="Jia J."/>
        </authorList>
    </citation>
    <scope>NUCLEOTIDE SEQUENCE [LARGE SCALE GENOMIC DNA]</scope>
    <source>
        <strain evidence="1 2">WSL</strain>
    </source>
</reference>
<comment type="caution">
    <text evidence="1">The sequence shown here is derived from an EMBL/GenBank/DDBJ whole genome shotgun (WGS) entry which is preliminary data.</text>
</comment>
<name>A0AAD5L7I2_9CRUS</name>
<evidence type="ECO:0000313" key="2">
    <source>
        <dbReference type="Proteomes" id="UP000820818"/>
    </source>
</evidence>
<protein>
    <submittedName>
        <fullName evidence="1">Uncharacterized protein</fullName>
    </submittedName>
</protein>
<gene>
    <name evidence="1" type="ORF">GHT06_016945</name>
</gene>
<keyword evidence="2" id="KW-1185">Reference proteome</keyword>
<dbReference type="Proteomes" id="UP000820818">
    <property type="component" value="Linkage Group LG6"/>
</dbReference>
<dbReference type="InterPro" id="IPR021109">
    <property type="entry name" value="Peptidase_aspartic_dom_sf"/>
</dbReference>
<dbReference type="Gene3D" id="2.40.70.10">
    <property type="entry name" value="Acid Proteases"/>
    <property type="match status" value="1"/>
</dbReference>
<accession>A0AAD5L7I2</accession>
<proteinExistence type="predicted"/>
<evidence type="ECO:0000313" key="1">
    <source>
        <dbReference type="EMBL" id="KAI9557138.1"/>
    </source>
</evidence>
<dbReference type="AlphaFoldDB" id="A0AAD5L7I2"/>
<dbReference type="EMBL" id="WJBH02000006">
    <property type="protein sequence ID" value="KAI9557138.1"/>
    <property type="molecule type" value="Genomic_DNA"/>
</dbReference>